<reference evidence="2 3" key="1">
    <citation type="journal article" date="2005" name="Arch. Microbiol.">
        <title>The genome sequence of an anaerobic aromatic-degrading denitrifying bacterium, strain EbN1.</title>
        <authorList>
            <person name="Rabus R."/>
            <person name="Kube M."/>
            <person name="Heider J."/>
            <person name="Beck A."/>
            <person name="Heitmann K."/>
            <person name="Widdel F."/>
            <person name="Reinhardt R."/>
        </authorList>
    </citation>
    <scope>NUCLEOTIDE SEQUENCE [LARGE SCALE GENOMIC DNA]</scope>
    <source>
        <strain evidence="2 3">EbN1</strain>
        <plasmid evidence="3">Plasmid pAzo2</plasmid>
    </source>
</reference>
<feature type="compositionally biased region" description="Basic and acidic residues" evidence="1">
    <location>
        <begin position="14"/>
        <end position="29"/>
    </location>
</feature>
<dbReference type="EMBL" id="CR555308">
    <property type="protein sequence ID" value="CAI10535.1"/>
    <property type="molecule type" value="Genomic_DNA"/>
</dbReference>
<feature type="compositionally biased region" description="Polar residues" evidence="1">
    <location>
        <begin position="67"/>
        <end position="77"/>
    </location>
</feature>
<gene>
    <name evidence="2" type="ORF">p2A17</name>
</gene>
<feature type="region of interest" description="Disordered" evidence="1">
    <location>
        <begin position="178"/>
        <end position="200"/>
    </location>
</feature>
<geneLocation type="plasmid" evidence="3">
    <name>pAzo2</name>
</geneLocation>
<dbReference type="Proteomes" id="UP000006552">
    <property type="component" value="Plasmid 2"/>
</dbReference>
<proteinExistence type="predicted"/>
<feature type="region of interest" description="Disordered" evidence="1">
    <location>
        <begin position="1"/>
        <end position="80"/>
    </location>
</feature>
<evidence type="ECO:0000256" key="1">
    <source>
        <dbReference type="SAM" id="MobiDB-lite"/>
    </source>
</evidence>
<organism evidence="2 3">
    <name type="scientific">Aromatoleum aromaticum (strain DSM 19018 / LMG 30748 / EbN1)</name>
    <name type="common">Azoarcus sp. (strain EbN1)</name>
    <dbReference type="NCBI Taxonomy" id="76114"/>
    <lineage>
        <taxon>Bacteria</taxon>
        <taxon>Pseudomonadati</taxon>
        <taxon>Pseudomonadota</taxon>
        <taxon>Betaproteobacteria</taxon>
        <taxon>Rhodocyclales</taxon>
        <taxon>Rhodocyclaceae</taxon>
        <taxon>Aromatoleum</taxon>
    </lineage>
</organism>
<protein>
    <submittedName>
        <fullName evidence="2">Uncharacterized protein</fullName>
    </submittedName>
</protein>
<evidence type="ECO:0000313" key="2">
    <source>
        <dbReference type="EMBL" id="CAI10535.1"/>
    </source>
</evidence>
<evidence type="ECO:0000313" key="3">
    <source>
        <dbReference type="Proteomes" id="UP000006552"/>
    </source>
</evidence>
<dbReference type="AlphaFoldDB" id="Q5NWM9"/>
<keyword evidence="2" id="KW-0614">Plasmid</keyword>
<feature type="compositionally biased region" description="Low complexity" evidence="1">
    <location>
        <begin position="125"/>
        <end position="134"/>
    </location>
</feature>
<name>Q5NWM9_AROAE</name>
<feature type="region of interest" description="Disordered" evidence="1">
    <location>
        <begin position="125"/>
        <end position="146"/>
    </location>
</feature>
<dbReference type="KEGG" id="eba:p2A17"/>
<accession>Q5NWM9</accession>
<sequence length="200" mass="21162">MRRCGLPGDAARGAGDRCRPRRPGRDRGRAAAARGGRALEGGGRARGPAAGTQRQAGDRTFAPFFSRSMSSPTSATFTAPRLGGSATLSVASRGPTSTPSPGQGVERLFLRLHDVRQHRVACTRAATATSSARAGPRISKRRSSRWPTTAWWGTSSSSCSSSPRRSTERQSSFLFFWVPSGDITSPPRSPALSGSSMADR</sequence>
<keyword evidence="3" id="KW-1185">Reference proteome</keyword>
<dbReference type="HOGENOM" id="CLU_1363870_0_0_4"/>